<dbReference type="RefSeq" id="WP_230841423.1">
    <property type="nucleotide sequence ID" value="NZ_CP063845.1"/>
</dbReference>
<dbReference type="InterPro" id="IPR008538">
    <property type="entry name" value="Uma2"/>
</dbReference>
<keyword evidence="2" id="KW-0255">Endonuclease</keyword>
<feature type="domain" description="Putative restriction endonuclease" evidence="1">
    <location>
        <begin position="19"/>
        <end position="175"/>
    </location>
</feature>
<dbReference type="InterPro" id="IPR011335">
    <property type="entry name" value="Restrct_endonuc-II-like"/>
</dbReference>
<keyword evidence="2" id="KW-0378">Hydrolase</keyword>
<keyword evidence="3" id="KW-1185">Reference proteome</keyword>
<accession>A0ABY3PL08</accession>
<dbReference type="PANTHER" id="PTHR35400:SF1">
    <property type="entry name" value="SLR1083 PROTEIN"/>
    <property type="match status" value="1"/>
</dbReference>
<evidence type="ECO:0000313" key="3">
    <source>
        <dbReference type="Proteomes" id="UP001054846"/>
    </source>
</evidence>
<dbReference type="Gene3D" id="3.90.1570.10">
    <property type="entry name" value="tt1808, chain A"/>
    <property type="match status" value="1"/>
</dbReference>
<name>A0ABY3PL08_9CYAN</name>
<proteinExistence type="predicted"/>
<dbReference type="SUPFAM" id="SSF52980">
    <property type="entry name" value="Restriction endonuclease-like"/>
    <property type="match status" value="1"/>
</dbReference>
<sequence>MSAVSKSVIENTWVPAPWDHLLTLEGDPAYRWAKFYYHHGLLRVEMSPVGPAHAQDNSLIGAIVLACALRRELRLWGLANPTLRRSGLQEAQPDLAYYLGRSPDLPRSNTPLDLAMYGAPVLAIEISATTLADDLEQKRTLYGEMGVAEYWVVNTRSAEVTIFLFEPNNPQGREEPQSRMLNGLSTALLAQALQVGQAEGDPAAARYILGNLPSL</sequence>
<evidence type="ECO:0000313" key="2">
    <source>
        <dbReference type="EMBL" id="UFP94365.1"/>
    </source>
</evidence>
<dbReference type="PANTHER" id="PTHR35400">
    <property type="entry name" value="SLR1083 PROTEIN"/>
    <property type="match status" value="1"/>
</dbReference>
<dbReference type="InterPro" id="IPR012296">
    <property type="entry name" value="Nuclease_put_TT1808"/>
</dbReference>
<dbReference type="CDD" id="cd06260">
    <property type="entry name" value="DUF820-like"/>
    <property type="match status" value="1"/>
</dbReference>
<reference evidence="2 3" key="1">
    <citation type="journal article" date="2021" name="Genome Biol. Evol.">
        <title>Complete Genome Sequencing of a Novel Gloeobacter Species from a Waterfall Cave in Mexico.</title>
        <authorList>
            <person name="Saw J.H."/>
            <person name="Cardona T."/>
            <person name="Montejano G."/>
        </authorList>
    </citation>
    <scope>NUCLEOTIDE SEQUENCE [LARGE SCALE GENOMIC DNA]</scope>
    <source>
        <strain evidence="2">MG652769</strain>
    </source>
</reference>
<dbReference type="EMBL" id="CP063845">
    <property type="protein sequence ID" value="UFP94365.1"/>
    <property type="molecule type" value="Genomic_DNA"/>
</dbReference>
<dbReference type="GO" id="GO:0004519">
    <property type="term" value="F:endonuclease activity"/>
    <property type="evidence" value="ECO:0007669"/>
    <property type="project" value="UniProtKB-KW"/>
</dbReference>
<keyword evidence="2" id="KW-0540">Nuclease</keyword>
<dbReference type="Proteomes" id="UP001054846">
    <property type="component" value="Chromosome"/>
</dbReference>
<evidence type="ECO:0000259" key="1">
    <source>
        <dbReference type="Pfam" id="PF05685"/>
    </source>
</evidence>
<protein>
    <submittedName>
        <fullName evidence="2">Uma2 family endonuclease</fullName>
    </submittedName>
</protein>
<gene>
    <name evidence="2" type="ORF">ISF26_21910</name>
</gene>
<organism evidence="2 3">
    <name type="scientific">Gloeobacter morelensis MG652769</name>
    <dbReference type="NCBI Taxonomy" id="2781736"/>
    <lineage>
        <taxon>Bacteria</taxon>
        <taxon>Bacillati</taxon>
        <taxon>Cyanobacteriota</taxon>
        <taxon>Cyanophyceae</taxon>
        <taxon>Gloeobacterales</taxon>
        <taxon>Gloeobacteraceae</taxon>
        <taxon>Gloeobacter</taxon>
        <taxon>Gloeobacter morelensis</taxon>
    </lineage>
</organism>
<dbReference type="Pfam" id="PF05685">
    <property type="entry name" value="Uma2"/>
    <property type="match status" value="1"/>
</dbReference>